<reference evidence="9 10" key="1">
    <citation type="journal article" date="2010" name="Plant Cell">
        <title>The Chlorella variabilis NC64A genome reveals adaptation to photosymbiosis, coevolution with viruses, and cryptic sex.</title>
        <authorList>
            <person name="Blanc G."/>
            <person name="Duncan G."/>
            <person name="Agarkova I."/>
            <person name="Borodovsky M."/>
            <person name="Gurnon J."/>
            <person name="Kuo A."/>
            <person name="Lindquist E."/>
            <person name="Lucas S."/>
            <person name="Pangilinan J."/>
            <person name="Polle J."/>
            <person name="Salamov A."/>
            <person name="Terry A."/>
            <person name="Yamada T."/>
            <person name="Dunigan D.D."/>
            <person name="Grigoriev I.V."/>
            <person name="Claverie J.M."/>
            <person name="Van Etten J.L."/>
        </authorList>
    </citation>
    <scope>NUCLEOTIDE SEQUENCE [LARGE SCALE GENOMIC DNA]</scope>
    <source>
        <strain evidence="9 10">NC64A</strain>
    </source>
</reference>
<dbReference type="AlphaFoldDB" id="E1ZNI1"/>
<dbReference type="eggNOG" id="KOG3762">
    <property type="taxonomic scope" value="Eukaryota"/>
</dbReference>
<feature type="compositionally biased region" description="Low complexity" evidence="6">
    <location>
        <begin position="426"/>
        <end position="450"/>
    </location>
</feature>
<evidence type="ECO:0000256" key="6">
    <source>
        <dbReference type="SAM" id="MobiDB-lite"/>
    </source>
</evidence>
<feature type="transmembrane region" description="Helical" evidence="7">
    <location>
        <begin position="814"/>
        <end position="834"/>
    </location>
</feature>
<keyword evidence="10" id="KW-1185">Reference proteome</keyword>
<dbReference type="SUPFAM" id="SSF103473">
    <property type="entry name" value="MFS general substrate transporter"/>
    <property type="match status" value="2"/>
</dbReference>
<dbReference type="KEGG" id="cvr:CHLNCDRAFT_138669"/>
<dbReference type="GeneID" id="17352094"/>
<evidence type="ECO:0000256" key="1">
    <source>
        <dbReference type="ARBA" id="ARBA00004141"/>
    </source>
</evidence>
<feature type="transmembrane region" description="Helical" evidence="7">
    <location>
        <begin position="659"/>
        <end position="678"/>
    </location>
</feature>
<feature type="region of interest" description="Disordered" evidence="6">
    <location>
        <begin position="421"/>
        <end position="450"/>
    </location>
</feature>
<proteinExistence type="inferred from homology"/>
<dbReference type="PANTHER" id="PTHR16172">
    <property type="entry name" value="MAJOR FACILITATOR SUPERFAMILY DOMAIN-CONTAINING PROTEIN 6-LIKE"/>
    <property type="match status" value="1"/>
</dbReference>
<feature type="domain" description="Major facilitator superfamily associated" evidence="8">
    <location>
        <begin position="647"/>
        <end position="817"/>
    </location>
</feature>
<comment type="subcellular location">
    <subcellularLocation>
        <location evidence="1">Membrane</location>
        <topology evidence="1">Multi-pass membrane protein</topology>
    </subcellularLocation>
</comment>
<keyword evidence="5 7" id="KW-0472">Membrane</keyword>
<dbReference type="InterPro" id="IPR036259">
    <property type="entry name" value="MFS_trans_sf"/>
</dbReference>
<evidence type="ECO:0000256" key="7">
    <source>
        <dbReference type="SAM" id="Phobius"/>
    </source>
</evidence>
<dbReference type="InParanoid" id="E1ZNI1"/>
<dbReference type="RefSeq" id="XP_005844712.1">
    <property type="nucleotide sequence ID" value="XM_005844650.1"/>
</dbReference>
<keyword evidence="3 7" id="KW-0812">Transmembrane</keyword>
<feature type="transmembrane region" description="Helical" evidence="7">
    <location>
        <begin position="787"/>
        <end position="808"/>
    </location>
</feature>
<evidence type="ECO:0000259" key="8">
    <source>
        <dbReference type="Pfam" id="PF12832"/>
    </source>
</evidence>
<feature type="transmembrane region" description="Helical" evidence="7">
    <location>
        <begin position="152"/>
        <end position="171"/>
    </location>
</feature>
<feature type="transmembrane region" description="Helical" evidence="7">
    <location>
        <begin position="755"/>
        <end position="775"/>
    </location>
</feature>
<keyword evidence="4 7" id="KW-1133">Transmembrane helix</keyword>
<dbReference type="InterPro" id="IPR051717">
    <property type="entry name" value="MFS_MFSD6"/>
</dbReference>
<protein>
    <recommendedName>
        <fullName evidence="8">Major facilitator superfamily associated domain-containing protein</fullName>
    </recommendedName>
</protein>
<dbReference type="InterPro" id="IPR024989">
    <property type="entry name" value="MFS_assoc_dom"/>
</dbReference>
<comment type="similarity">
    <text evidence="2">Belongs to the major facilitator superfamily. MFSD6 family.</text>
</comment>
<dbReference type="EMBL" id="GL433855">
    <property type="protein sequence ID" value="EFN52610.1"/>
    <property type="molecule type" value="Genomic_DNA"/>
</dbReference>
<dbReference type="GO" id="GO:0016020">
    <property type="term" value="C:membrane"/>
    <property type="evidence" value="ECO:0007669"/>
    <property type="project" value="UniProtKB-SubCell"/>
</dbReference>
<evidence type="ECO:0000256" key="5">
    <source>
        <dbReference type="ARBA" id="ARBA00023136"/>
    </source>
</evidence>
<evidence type="ECO:0000313" key="9">
    <source>
        <dbReference type="EMBL" id="EFN52610.1"/>
    </source>
</evidence>
<feature type="transmembrane region" description="Helical" evidence="7">
    <location>
        <begin position="721"/>
        <end position="743"/>
    </location>
</feature>
<sequence>MRAVALCNRDNGSIVFILPFLALLWREEGFTGGQIGILSAVRPFICSISGQLLVGLADARRWHFGITVVTYLITLASRGGMALLHGFAAHLLLILASEACQSPFSIITDAAIAAATNEAGYTRKRVLASLGWGALAPLSGWIVGRWGVPHSIAVYFGLVSLALLPTLLLPLRELGRKATASKEADALGGGSTMQLLLKAGGTLGQLDSRQHNGHAAELAIELTDADALVPKAAADGCLLVERIASKASQAEGPGIMLHPLVTTADEDAAGEAVATAKAAAAEAAQSAADEAAAAAGGEEAWSIPAVGSPLAAQCGSLPPIACLHQAASDANALLPSTATGSTPGSTLPVVPLASAAPQPSALARTTSSASTAFYSARSGSSYSAVPTASTPAGMLWSPRGAGGLALGQPRSALLQQYMGAARQGGPSTLSTPHTTAPLAAPAAPGPTPQLQLQPQGSLLKQVSNVSQALNGFDQSFLEGSVSDGTYLTPRAGSFLPPAVELSLPEVRTVHPPHFLDGRQQSAGESGSIRLSDFSLRLTDGSIRQSTEGSQRLSWRRRSSLLPPGSLETAKAPLAFAEPGATPAGGMGAKEPLLLATSSLGEERTDEVAVPISSHAGVRDVEDSSQHLLGAAATPGSPGGAPELSVWAGIRHLLSNPHHAAFFATTWLMGIGYGCLGYENLYLKESGAPGILLGIAILVSTCGEMPIFFTAGWWLPKLGHELAFNVAMAGWVVRLALYTLLPLFPSPWCVLPVELLQGLTFAMAYGVGTVHAKAIAPPHLRSTTQSMFFSLYYGVGPGISGLAGGYIYQGLGMRWVFILGSATLAVGWAAIQLALRWATRAERAAAAAARKLAP</sequence>
<evidence type="ECO:0000313" key="10">
    <source>
        <dbReference type="Proteomes" id="UP000008141"/>
    </source>
</evidence>
<gene>
    <name evidence="9" type="ORF">CHLNCDRAFT_138669</name>
</gene>
<dbReference type="Pfam" id="PF12832">
    <property type="entry name" value="MFS_1_like"/>
    <property type="match status" value="2"/>
</dbReference>
<accession>E1ZNI1</accession>
<feature type="transmembrane region" description="Helical" evidence="7">
    <location>
        <begin position="690"/>
        <end position="714"/>
    </location>
</feature>
<feature type="domain" description="Major facilitator superfamily associated" evidence="8">
    <location>
        <begin position="14"/>
        <end position="176"/>
    </location>
</feature>
<dbReference type="Gene3D" id="1.20.1250.20">
    <property type="entry name" value="MFS general substrate transporter like domains"/>
    <property type="match status" value="2"/>
</dbReference>
<feature type="transmembrane region" description="Helical" evidence="7">
    <location>
        <begin position="126"/>
        <end position="146"/>
    </location>
</feature>
<evidence type="ECO:0000256" key="2">
    <source>
        <dbReference type="ARBA" id="ARBA00005241"/>
    </source>
</evidence>
<name>E1ZNI1_CHLVA</name>
<evidence type="ECO:0000256" key="4">
    <source>
        <dbReference type="ARBA" id="ARBA00022989"/>
    </source>
</evidence>
<dbReference type="Proteomes" id="UP000008141">
    <property type="component" value="Unassembled WGS sequence"/>
</dbReference>
<evidence type="ECO:0000256" key="3">
    <source>
        <dbReference type="ARBA" id="ARBA00022692"/>
    </source>
</evidence>
<dbReference type="OrthoDB" id="515501at2759"/>
<organism evidence="10">
    <name type="scientific">Chlorella variabilis</name>
    <name type="common">Green alga</name>
    <dbReference type="NCBI Taxonomy" id="554065"/>
    <lineage>
        <taxon>Eukaryota</taxon>
        <taxon>Viridiplantae</taxon>
        <taxon>Chlorophyta</taxon>
        <taxon>core chlorophytes</taxon>
        <taxon>Trebouxiophyceae</taxon>
        <taxon>Chlorellales</taxon>
        <taxon>Chlorellaceae</taxon>
        <taxon>Chlorella clade</taxon>
        <taxon>Chlorella</taxon>
    </lineage>
</organism>
<dbReference type="PANTHER" id="PTHR16172:SF41">
    <property type="entry name" value="MAJOR FACILITATOR SUPERFAMILY DOMAIN-CONTAINING PROTEIN 6-LIKE"/>
    <property type="match status" value="1"/>
</dbReference>